<evidence type="ECO:0000313" key="1">
    <source>
        <dbReference type="EMBL" id="GGJ85742.1"/>
    </source>
</evidence>
<reference evidence="1" key="2">
    <citation type="submission" date="2020-09" db="EMBL/GenBank/DDBJ databases">
        <authorList>
            <person name="Sun Q."/>
            <person name="Ohkuma M."/>
        </authorList>
    </citation>
    <scope>NUCLEOTIDE SEQUENCE</scope>
    <source>
        <strain evidence="1">JCM 30078</strain>
    </source>
</reference>
<proteinExistence type="predicted"/>
<dbReference type="Gene3D" id="1.25.40.10">
    <property type="entry name" value="Tetratricopeptide repeat domain"/>
    <property type="match status" value="1"/>
</dbReference>
<protein>
    <recommendedName>
        <fullName evidence="3">Type III secretion protein</fullName>
    </recommendedName>
</protein>
<sequence>MTPSDLDAARWLQVKGDLYSRGGQPRRGLALLLLAMQLAPTDAGILRTLIGGFLATGDGRRALLGLDRLAQLEAEQRDHLLLRSRALWLLGEREHARDCFRHYLKRRAET</sequence>
<organism evidence="1 2">
    <name type="scientific">Pseudomonas matsuisoli</name>
    <dbReference type="NCBI Taxonomy" id="1515666"/>
    <lineage>
        <taxon>Bacteria</taxon>
        <taxon>Pseudomonadati</taxon>
        <taxon>Pseudomonadota</taxon>
        <taxon>Gammaproteobacteria</taxon>
        <taxon>Pseudomonadales</taxon>
        <taxon>Pseudomonadaceae</taxon>
        <taxon>Pseudomonas</taxon>
    </lineage>
</organism>
<evidence type="ECO:0000313" key="2">
    <source>
        <dbReference type="Proteomes" id="UP000635983"/>
    </source>
</evidence>
<dbReference type="Proteomes" id="UP000635983">
    <property type="component" value="Unassembled WGS sequence"/>
</dbReference>
<name>A0A917PNI1_9PSED</name>
<accession>A0A917PNI1</accession>
<dbReference type="InterPro" id="IPR011990">
    <property type="entry name" value="TPR-like_helical_dom_sf"/>
</dbReference>
<dbReference type="EMBL" id="BMPO01000002">
    <property type="protein sequence ID" value="GGJ85742.1"/>
    <property type="molecule type" value="Genomic_DNA"/>
</dbReference>
<keyword evidence="2" id="KW-1185">Reference proteome</keyword>
<dbReference type="RefSeq" id="WP_188982028.1">
    <property type="nucleotide sequence ID" value="NZ_BMPO01000002.1"/>
</dbReference>
<evidence type="ECO:0008006" key="3">
    <source>
        <dbReference type="Google" id="ProtNLM"/>
    </source>
</evidence>
<dbReference type="SUPFAM" id="SSF48452">
    <property type="entry name" value="TPR-like"/>
    <property type="match status" value="1"/>
</dbReference>
<gene>
    <name evidence="1" type="ORF">GCM10009304_09760</name>
</gene>
<dbReference type="AlphaFoldDB" id="A0A917PNI1"/>
<comment type="caution">
    <text evidence="1">The sequence shown here is derived from an EMBL/GenBank/DDBJ whole genome shotgun (WGS) entry which is preliminary data.</text>
</comment>
<reference evidence="1" key="1">
    <citation type="journal article" date="2014" name="Int. J. Syst. Evol. Microbiol.">
        <title>Complete genome sequence of Corynebacterium casei LMG S-19264T (=DSM 44701T), isolated from a smear-ripened cheese.</title>
        <authorList>
            <consortium name="US DOE Joint Genome Institute (JGI-PGF)"/>
            <person name="Walter F."/>
            <person name="Albersmeier A."/>
            <person name="Kalinowski J."/>
            <person name="Ruckert C."/>
        </authorList>
    </citation>
    <scope>NUCLEOTIDE SEQUENCE</scope>
    <source>
        <strain evidence="1">JCM 30078</strain>
    </source>
</reference>